<feature type="compositionally biased region" description="Polar residues" evidence="1">
    <location>
        <begin position="31"/>
        <end position="47"/>
    </location>
</feature>
<evidence type="ECO:0000256" key="2">
    <source>
        <dbReference type="SAM" id="SignalP"/>
    </source>
</evidence>
<dbReference type="PATRIC" id="fig|1441923.3.peg.3902"/>
<dbReference type="PROSITE" id="PS51257">
    <property type="entry name" value="PROKAR_LIPOPROTEIN"/>
    <property type="match status" value="1"/>
</dbReference>
<protein>
    <recommendedName>
        <fullName evidence="5">Lipoprotein</fullName>
    </recommendedName>
</protein>
<gene>
    <name evidence="3" type="ORF">Z051_17865</name>
</gene>
<comment type="caution">
    <text evidence="3">The sequence shown here is derived from an EMBL/GenBank/DDBJ whole genome shotgun (WGS) entry which is preliminary data.</text>
</comment>
<evidence type="ECO:0000256" key="1">
    <source>
        <dbReference type="SAM" id="MobiDB-lite"/>
    </source>
</evidence>
<dbReference type="InterPro" id="IPR038482">
    <property type="entry name" value="Tp34-type_sf"/>
</dbReference>
<accession>A0A0M8PER8</accession>
<reference evidence="3 4" key="1">
    <citation type="journal article" date="2015" name="Genome Announc.">
        <title>Draft Genome Sequence of Rhodococcus rhodochrous Strain KG-21, a Soil Isolate from Oil Fields of Krishna-Godavari Basin, India.</title>
        <authorList>
            <person name="Dawar C."/>
            <person name="Aggarwal R.K."/>
        </authorList>
    </citation>
    <scope>NUCLEOTIDE SEQUENCE [LARGE SCALE GENOMIC DNA]</scope>
    <source>
        <strain evidence="3 4">KG-21</strain>
    </source>
</reference>
<dbReference type="RefSeq" id="WP_010593728.1">
    <property type="nucleotide sequence ID" value="NZ_AZYO01000053.1"/>
</dbReference>
<keyword evidence="2" id="KW-0732">Signal</keyword>
<evidence type="ECO:0008006" key="5">
    <source>
        <dbReference type="Google" id="ProtNLM"/>
    </source>
</evidence>
<proteinExistence type="predicted"/>
<organism evidence="3 4">
    <name type="scientific">Rhodococcus rhodochrous KG-21</name>
    <dbReference type="NCBI Taxonomy" id="1441923"/>
    <lineage>
        <taxon>Bacteria</taxon>
        <taxon>Bacillati</taxon>
        <taxon>Actinomycetota</taxon>
        <taxon>Actinomycetes</taxon>
        <taxon>Mycobacteriales</taxon>
        <taxon>Nocardiaceae</taxon>
        <taxon>Rhodococcus</taxon>
    </lineage>
</organism>
<reference evidence="4" key="2">
    <citation type="submission" date="2015-01" db="EMBL/GenBank/DDBJ databases">
        <title>Draft genome sequence of potential hydrocarbon metabolising strain of Rhodococcus rhodochrous.</title>
        <authorList>
            <person name="Aggarwal R.K."/>
            <person name="Dawar C."/>
        </authorList>
    </citation>
    <scope>NUCLEOTIDE SEQUENCE [LARGE SCALE GENOMIC DNA]</scope>
    <source>
        <strain evidence="4">KG-21</strain>
    </source>
</reference>
<feature type="chain" id="PRO_5005819749" description="Lipoprotein" evidence="2">
    <location>
        <begin position="21"/>
        <end position="206"/>
    </location>
</feature>
<evidence type="ECO:0000313" key="4">
    <source>
        <dbReference type="Proteomes" id="UP000037712"/>
    </source>
</evidence>
<feature type="signal peptide" evidence="2">
    <location>
        <begin position="1"/>
        <end position="20"/>
    </location>
</feature>
<dbReference type="EMBL" id="AZYO01000053">
    <property type="protein sequence ID" value="KOS54876.1"/>
    <property type="molecule type" value="Genomic_DNA"/>
</dbReference>
<name>A0A0M8PER8_RHORH</name>
<dbReference type="AlphaFoldDB" id="A0A0M8PER8"/>
<evidence type="ECO:0000313" key="3">
    <source>
        <dbReference type="EMBL" id="KOS54876.1"/>
    </source>
</evidence>
<feature type="region of interest" description="Disordered" evidence="1">
    <location>
        <begin position="25"/>
        <end position="51"/>
    </location>
</feature>
<dbReference type="Proteomes" id="UP000037712">
    <property type="component" value="Unassembled WGS sequence"/>
</dbReference>
<sequence>MTRTLRSCGAIIALGIMAFAAGCGETEGQPDDSSGTTRTEQQQSDQDSVPAGVVEQYSSAAEEIAAEGGETTSGPWRVAYIVEPAEPWYEPADGQQQFREPAPDETHHIEILPFEASTGRIVPQVPITLEVLDPNGRVVDTAPLNFYYSTFFHYANNFSVPDPGRYTLRATLGTPTFFRHGEADQEPELTQGATVEFTDVELTPEN</sequence>
<dbReference type="Gene3D" id="2.60.40.2480">
    <property type="entry name" value="Periplasmic metal-binding protein Tp34-type"/>
    <property type="match status" value="1"/>
</dbReference>